<dbReference type="Proteomes" id="UP000307790">
    <property type="component" value="Unassembled WGS sequence"/>
</dbReference>
<evidence type="ECO:0000259" key="2">
    <source>
        <dbReference type="PROSITE" id="PS50943"/>
    </source>
</evidence>
<dbReference type="CDD" id="cd00093">
    <property type="entry name" value="HTH_XRE"/>
    <property type="match status" value="1"/>
</dbReference>
<name>A0A5R9INJ9_9GAMM</name>
<dbReference type="AlphaFoldDB" id="A0A5R9INJ9"/>
<dbReference type="SMART" id="SM00530">
    <property type="entry name" value="HTH_XRE"/>
    <property type="match status" value="1"/>
</dbReference>
<dbReference type="InterPro" id="IPR010982">
    <property type="entry name" value="Lambda_DNA-bd_dom_sf"/>
</dbReference>
<feature type="region of interest" description="Disordered" evidence="1">
    <location>
        <begin position="1"/>
        <end position="24"/>
    </location>
</feature>
<dbReference type="PROSITE" id="PS50943">
    <property type="entry name" value="HTH_CROC1"/>
    <property type="match status" value="1"/>
</dbReference>
<evidence type="ECO:0000313" key="3">
    <source>
        <dbReference type="EMBL" id="TLU67100.1"/>
    </source>
</evidence>
<dbReference type="InterPro" id="IPR001387">
    <property type="entry name" value="Cro/C1-type_HTH"/>
</dbReference>
<organism evidence="3 4">
    <name type="scientific">Thalassotalea litorea</name>
    <dbReference type="NCBI Taxonomy" id="2020715"/>
    <lineage>
        <taxon>Bacteria</taxon>
        <taxon>Pseudomonadati</taxon>
        <taxon>Pseudomonadota</taxon>
        <taxon>Gammaproteobacteria</taxon>
        <taxon>Alteromonadales</taxon>
        <taxon>Colwelliaceae</taxon>
        <taxon>Thalassotalea</taxon>
    </lineage>
</organism>
<dbReference type="RefSeq" id="WP_138318381.1">
    <property type="nucleotide sequence ID" value="NZ_VCBC01000003.1"/>
</dbReference>
<dbReference type="GO" id="GO:0003677">
    <property type="term" value="F:DNA binding"/>
    <property type="evidence" value="ECO:0007669"/>
    <property type="project" value="InterPro"/>
</dbReference>
<comment type="caution">
    <text evidence="3">The sequence shown here is derived from an EMBL/GenBank/DDBJ whole genome shotgun (WGS) entry which is preliminary data.</text>
</comment>
<keyword evidence="4" id="KW-1185">Reference proteome</keyword>
<proteinExistence type="predicted"/>
<reference evidence="3 4" key="1">
    <citation type="submission" date="2019-05" db="EMBL/GenBank/DDBJ databases">
        <title>Genome sequences of Thalassotalea litorea 1K03283.</title>
        <authorList>
            <person name="Zhang D."/>
        </authorList>
    </citation>
    <scope>NUCLEOTIDE SEQUENCE [LARGE SCALE GENOMIC DNA]</scope>
    <source>
        <strain evidence="3 4">MCCC 1K03283</strain>
    </source>
</reference>
<gene>
    <name evidence="3" type="ORF">FE810_02090</name>
</gene>
<evidence type="ECO:0000256" key="1">
    <source>
        <dbReference type="SAM" id="MobiDB-lite"/>
    </source>
</evidence>
<feature type="domain" description="HTH cro/C1-type" evidence="2">
    <location>
        <begin position="7"/>
        <end position="61"/>
    </location>
</feature>
<dbReference type="Gene3D" id="1.10.260.40">
    <property type="entry name" value="lambda repressor-like DNA-binding domains"/>
    <property type="match status" value="1"/>
</dbReference>
<evidence type="ECO:0000313" key="4">
    <source>
        <dbReference type="Proteomes" id="UP000307790"/>
    </source>
</evidence>
<accession>A0A5R9INJ9</accession>
<sequence>MALGEVIKQTRQDRQLSQPQLSEQAGIETSYLSMLENDKSIPSDEILTAIRKSLDLILTQALDFISSAAELNRLQ</sequence>
<dbReference type="EMBL" id="VCBC01000003">
    <property type="protein sequence ID" value="TLU67100.1"/>
    <property type="molecule type" value="Genomic_DNA"/>
</dbReference>
<dbReference type="SUPFAM" id="SSF47413">
    <property type="entry name" value="lambda repressor-like DNA-binding domains"/>
    <property type="match status" value="1"/>
</dbReference>
<dbReference type="Pfam" id="PF12844">
    <property type="entry name" value="HTH_19"/>
    <property type="match status" value="1"/>
</dbReference>
<dbReference type="OrthoDB" id="6193561at2"/>
<protein>
    <submittedName>
        <fullName evidence="3">Helix-turn-helix transcriptional regulator</fullName>
    </submittedName>
</protein>